<gene>
    <name evidence="2" type="ORF">UFOPK3662_00810</name>
</gene>
<name>A0A6J7I0L0_9ZZZZ</name>
<protein>
    <submittedName>
        <fullName evidence="2">Unannotated protein</fullName>
    </submittedName>
</protein>
<keyword evidence="1" id="KW-0472">Membrane</keyword>
<dbReference type="EMBL" id="CAFBMW010000005">
    <property type="protein sequence ID" value="CAB4924224.1"/>
    <property type="molecule type" value="Genomic_DNA"/>
</dbReference>
<evidence type="ECO:0000313" key="2">
    <source>
        <dbReference type="EMBL" id="CAB4924224.1"/>
    </source>
</evidence>
<keyword evidence="1" id="KW-1133">Transmembrane helix</keyword>
<feature type="transmembrane region" description="Helical" evidence="1">
    <location>
        <begin position="6"/>
        <end position="26"/>
    </location>
</feature>
<keyword evidence="1" id="KW-0812">Transmembrane</keyword>
<sequence>MDSNTISTIILGLIATAGTAVVLYLVSRAKW</sequence>
<reference evidence="2" key="1">
    <citation type="submission" date="2020-05" db="EMBL/GenBank/DDBJ databases">
        <authorList>
            <person name="Chiriac C."/>
            <person name="Salcher M."/>
            <person name="Ghai R."/>
            <person name="Kavagutti S V."/>
        </authorList>
    </citation>
    <scope>NUCLEOTIDE SEQUENCE</scope>
</reference>
<accession>A0A6J7I0L0</accession>
<proteinExistence type="predicted"/>
<dbReference type="AlphaFoldDB" id="A0A6J7I0L0"/>
<organism evidence="2">
    <name type="scientific">freshwater metagenome</name>
    <dbReference type="NCBI Taxonomy" id="449393"/>
    <lineage>
        <taxon>unclassified sequences</taxon>
        <taxon>metagenomes</taxon>
        <taxon>ecological metagenomes</taxon>
    </lineage>
</organism>
<evidence type="ECO:0000256" key="1">
    <source>
        <dbReference type="SAM" id="Phobius"/>
    </source>
</evidence>